<dbReference type="InterPro" id="IPR029636">
    <property type="entry name" value="Csf1"/>
</dbReference>
<dbReference type="PANTHER" id="PTHR32085:SF3">
    <property type="entry name" value="PROTEIN CSF1"/>
    <property type="match status" value="1"/>
</dbReference>
<feature type="compositionally biased region" description="Basic and acidic residues" evidence="1">
    <location>
        <begin position="316"/>
        <end position="336"/>
    </location>
</feature>
<dbReference type="InterPro" id="IPR056779">
    <property type="entry name" value="Csf1_C"/>
</dbReference>
<gene>
    <name evidence="4" type="ORF">EV44_g1978</name>
</gene>
<feature type="domain" description="Csf1 N-terminal" evidence="2">
    <location>
        <begin position="4"/>
        <end position="623"/>
    </location>
</feature>
<evidence type="ECO:0000259" key="2">
    <source>
        <dbReference type="Pfam" id="PF21678"/>
    </source>
</evidence>
<keyword evidence="5" id="KW-1185">Reference proteome</keyword>
<feature type="region of interest" description="Disordered" evidence="1">
    <location>
        <begin position="2203"/>
        <end position="2231"/>
    </location>
</feature>
<feature type="compositionally biased region" description="Basic and acidic residues" evidence="1">
    <location>
        <begin position="2203"/>
        <end position="2219"/>
    </location>
</feature>
<evidence type="ECO:0000313" key="4">
    <source>
        <dbReference type="EMBL" id="KHJ32915.1"/>
    </source>
</evidence>
<dbReference type="Proteomes" id="UP000030854">
    <property type="component" value="Unassembled WGS sequence"/>
</dbReference>
<dbReference type="GO" id="GO:0016020">
    <property type="term" value="C:membrane"/>
    <property type="evidence" value="ECO:0007669"/>
    <property type="project" value="InterPro"/>
</dbReference>
<dbReference type="GO" id="GO:0006113">
    <property type="term" value="P:fermentation"/>
    <property type="evidence" value="ECO:0007669"/>
    <property type="project" value="InterPro"/>
</dbReference>
<dbReference type="PANTHER" id="PTHR32085">
    <property type="entry name" value="PROTEIN CSF1"/>
    <property type="match status" value="1"/>
</dbReference>
<comment type="caution">
    <text evidence="4">The sequence shown here is derived from an EMBL/GenBank/DDBJ whole genome shotgun (WGS) entry which is preliminary data.</text>
</comment>
<reference evidence="4 5" key="1">
    <citation type="journal article" date="2014" name="BMC Genomics">
        <title>Adaptive genomic structural variation in the grape powdery mildew pathogen, Erysiphe necator.</title>
        <authorList>
            <person name="Jones L."/>
            <person name="Riaz S."/>
            <person name="Morales-Cruz A."/>
            <person name="Amrine K.C."/>
            <person name="McGuire B."/>
            <person name="Gubler W.D."/>
            <person name="Walker M.A."/>
            <person name="Cantu D."/>
        </authorList>
    </citation>
    <scope>NUCLEOTIDE SEQUENCE [LARGE SCALE GENOMIC DNA]</scope>
    <source>
        <strain evidence="5">c</strain>
    </source>
</reference>
<feature type="domain" description="Csf1 N-terminal" evidence="2">
    <location>
        <begin position="627"/>
        <end position="957"/>
    </location>
</feature>
<evidence type="ECO:0000259" key="3">
    <source>
        <dbReference type="Pfam" id="PF25038"/>
    </source>
</evidence>
<evidence type="ECO:0000256" key="1">
    <source>
        <dbReference type="SAM" id="MobiDB-lite"/>
    </source>
</evidence>
<proteinExistence type="predicted"/>
<dbReference type="Pfam" id="PF21678">
    <property type="entry name" value="Csf1_N"/>
    <property type="match status" value="2"/>
</dbReference>
<name>A0A0B1P6E3_UNCNE</name>
<dbReference type="HOGENOM" id="CLU_000126_1_0_1"/>
<dbReference type="InterPro" id="IPR048636">
    <property type="entry name" value="Csf1_N"/>
</dbReference>
<accession>A0A0B1P6E3</accession>
<organism evidence="4 5">
    <name type="scientific">Uncinula necator</name>
    <name type="common">Grape powdery mildew</name>
    <dbReference type="NCBI Taxonomy" id="52586"/>
    <lineage>
        <taxon>Eukaryota</taxon>
        <taxon>Fungi</taxon>
        <taxon>Dikarya</taxon>
        <taxon>Ascomycota</taxon>
        <taxon>Pezizomycotina</taxon>
        <taxon>Leotiomycetes</taxon>
        <taxon>Erysiphales</taxon>
        <taxon>Erysiphaceae</taxon>
        <taxon>Erysiphe</taxon>
    </lineage>
</organism>
<evidence type="ECO:0000313" key="5">
    <source>
        <dbReference type="Proteomes" id="UP000030854"/>
    </source>
</evidence>
<feature type="domain" description="Csf1 C-terminal region" evidence="3">
    <location>
        <begin position="1945"/>
        <end position="2970"/>
    </location>
</feature>
<dbReference type="STRING" id="52586.A0A0B1P6E3"/>
<feature type="region of interest" description="Disordered" evidence="1">
    <location>
        <begin position="313"/>
        <end position="336"/>
    </location>
</feature>
<protein>
    <submittedName>
        <fullName evidence="4">Putative fermentation associated protein</fullName>
    </submittedName>
</protein>
<dbReference type="EMBL" id="JNVN01001728">
    <property type="protein sequence ID" value="KHJ32915.1"/>
    <property type="molecule type" value="Genomic_DNA"/>
</dbReference>
<dbReference type="OMA" id="YGLEWFI"/>
<dbReference type="Pfam" id="PF25038">
    <property type="entry name" value="Csf1_C"/>
    <property type="match status" value="1"/>
</dbReference>
<feature type="compositionally biased region" description="Polar residues" evidence="1">
    <location>
        <begin position="2221"/>
        <end position="2231"/>
    </location>
</feature>
<sequence length="2972" mass="336515">MKGSPLILKVLPIQIECEKAAIVVGNHNTRNVLIVKIEKATGNIDASDSLSKLDIYRQLINVNFEHPTIQIMPNDDFKEEQTESGLRVMGGLCDPLEEEYQQDHINVLFKQQYRRFLHLIQNITSIFKPQINSTTADLDGAREISEHCPHAHGWKGLSRYLDEGRQDNNYLWSTTEYARVSTILESPSAKVEFYWDSVGLVQEKMKAPEHRKITTENINGDVPPEWGINISFKSATINYGPWADRQRVDIQRVFFPGLCKDITVAKNLTPGEFRVATEFKINIEFDEESVLRIPTREESKDWKWTEQAGFTGVKPKNREKNSKYNRKLKSESDNHGPKARPFGWIDLKFAEGSILNYNLDIVAGLNGYSSKLAIYLPSVEITTSINHGLLWRSCQNRISCDLPQPLKWNGQRTWKFDLNCKDLKLFFLREHAILLTDLIDDWTYGPPQEYLTFCPLQISVDFHFQESRVYFNVNDSNIINNPSDFDDNTFIVLFGSKIDANISIPLTNYRPHRNEIPFNIDIHHGSLSLLAPHWNTHATFLSLKELSTARKVTLKANFQYSSSVSVSNTDILLIDITICSLSVRTYGFVIRLLLKIKDNYFGEDIHFKTLEEYQTGLDSSEKCQKPNRISNDLDIIIGLHVNECEFYIPSNLYDTSESICVEVTNISSDIRFNNYYMDCELDFSPIYLSLGDQSYLSSRKKKSISYTQLFIDGLNFHENRLFGLPPSEPTYVCNRDISVGTVKGECTSEFLRQLYSGFRAFSFSFADNENVLPSTWQESLHEVDFLSVIIDSFSVWLRVGDSAFLLSTRKITINSNNFAGDCYSKKLKIEIPELKLGCINTKSAQKHKYKESNPVETQALLQTSLSFTIIGRNPSFEKDRQLQQEHIQYHDQRTHRCSFLLHKDLLTRAVVVPVKPPTIKPPPMPVPVSNGDHVTYKSDSIVSNITGHKSSLSSLSNLNFESIIKQSVPDIRSWRDDINRNQDISHSPEKFNEDKYISPIRGLFPSIDHHLSDSNTVNEINVVSQANLKFSISYIEPYFPLEGVELDTSDLPESFLECKEQVFMFENQNSIHSFQNQISGEDKLHISYVISFTDAVRGFFNSKAIGVFTELLNDLLPTNVNDLLDELQINSMSDIINNSDVRLQKKTSFDFGLHAPSINLRFLNTMKFQSPKNECDDQFDLCVSGLTVALRSEVKDADNSGINRANSKSFLLSITISSTFLTATEKYPEISDTPATISLNFEEFVLWANIGNKITLNARLKVFELVIYSCKLRNVASLLHRTKALMAKYEHEFSALSKKQERRIKLLAYFITTSGQQITEPLFLTRPSYVLRSATGHLRTHISWTIISRLHHIYNSLDRSIQLDITSKCRQNIENLPHDAKQRTISSLAKWRSWDLNKMNNCAVIKKLFGPKPNSHRDYYMGNSSQISFGIEKSRLVLDPGPKQNIISLFQTIFNLKKFTGSSDPTINMLPTKQSTSVITIEILLDTFSVNFNWELHEMARDILQTGSQSIDSSDVITASTFEDKTDNFRIETSNNLNFIFATRVASLHIDTINLRKTFSVNEMKASFITTKDEKNKNQNTSSLMLISTDATSSVKSHSQDLCVIQLHLPSICVSYQSEFGKINSKNTLNVAAKCQELSFILKQDMMALIEVVNLLIVDEITQVYELTHIIPNNTPTNQRSDSLVTGVSFFPKVSIALFLDQYHISIQLLHSLRYDIFGDVARASITAQLSKEIVFDFDIKDHTHDIKISASQENLSKTSLLKMPPTNGRVTLHMFDDDNVLSTFASIEPIILDADVVNTLVTTINRPEALDMIENVRNNFANTLSQFQKIIHKDNSIQTPKSTQNKAVLYDARLTLAGFGVIANKSNSEKHQNAARLYFNLGCVQLVAMNRLEGKHTVDKFPQLRITLTQIMFELAHWDTTKVSNSCGNLTFDAFLTLSSRVDDNMQLTRSFHFKSNHLKINFFPNTISTVLDILVHLQNKIKDIDLSIDNNYLRKIRKSKSPSIVENERSSQSHPAPVEKPNNIYSFELSNIQVSWLLGKYGNSVATAVESEDLVLSLSRIDFSTKKQNSAQLKIENLQLQMVPRSQNKALRSMNSALLPEVIFNVGYISTKDFLRLAFQAGGKSLDLRLTSRFMIPASAIKNSIVLSVEEFQKILADRNLLSATQRHQSFFGKRRLESLLIDADFAGAIVYLCSKGTNDVHGHTRKKSDISQERKSSKYSSGDTKTADSTTILRSPGLAFKIEYKDCGQDDLSLNAEVKVNASSNILYPSVVPLIMEISSTVKEIVSDDETKENDVNLAFQEPKGLDQANPIINDQANPKNSNQITVLERTRLNLGIRICRQEFGLSCQPIGRVAATAQFEDIYIVVNKVRSYEINQHFAASAIISDLKASVQHVYSREATGSFEVEDLIISLMNSKHVGSKNGLAAILKTSPIKFSLNAKQLHDFLLFREIWMPPEIRKKTQSKPPFSGAQPQNVFAQKYQQVAAISSFPMNATLFITEVDAQLDLGQAIGKLALKISKIWLSYKKNSAWEQNLCLGTENINIDSTGRMSGFFSLEDFKFRTSIKWLDHEFMSDHTPLIQGSIIFKNISTKAAFDYQGFLVANIKSLHFLLFNTFTEHNIRDDHLTAILEAEAVQVFFTTVSSSHALALYQAFQKLIQEKRTSFETSLSEIENFLKRTSPTRVTSTILPTKSKLSDSQEIRTSDSLISLKTDVIVNLKAVNIGVFPTTFMDHQVFKLEAHDVEARFGVTIDDGKIHSILGLNLGQLRIGLALVKNHEKSKSSGEISVEKVINNVAGSRGGTILKVPKVEAVMQTWQVPKSYQIDYIFKSLFGGKVEVGWNYSRISYIRGMWAAHTKALAQRLGKPLPLSAVRITGVPDSDQLEKNDGKQRKITAEVNVPQSKYNYRALEPPIIETPQLKDMGEATPPLEWIGLHRDRLPNLTHQIFIVTLLELARQAEEAYRKILGTP</sequence>